<dbReference type="VEuPathDB" id="FungiDB:Z519_11103"/>
<accession>A0A0D2HVI2</accession>
<gene>
    <name evidence="1" type="ORF">Z519_11103</name>
</gene>
<evidence type="ECO:0000313" key="2">
    <source>
        <dbReference type="Proteomes" id="UP000053789"/>
    </source>
</evidence>
<organism evidence="1 2">
    <name type="scientific">Cladophialophora bantiana (strain ATCC 10958 / CBS 173.52 / CDC B-1940 / NIH 8579)</name>
    <name type="common">Xylohypha bantiana</name>
    <dbReference type="NCBI Taxonomy" id="1442370"/>
    <lineage>
        <taxon>Eukaryota</taxon>
        <taxon>Fungi</taxon>
        <taxon>Dikarya</taxon>
        <taxon>Ascomycota</taxon>
        <taxon>Pezizomycotina</taxon>
        <taxon>Eurotiomycetes</taxon>
        <taxon>Chaetothyriomycetidae</taxon>
        <taxon>Chaetothyriales</taxon>
        <taxon>Herpotrichiellaceae</taxon>
        <taxon>Cladophialophora</taxon>
    </lineage>
</organism>
<dbReference type="GeneID" id="27704031"/>
<dbReference type="EMBL" id="KN846999">
    <property type="protein sequence ID" value="KIW88534.1"/>
    <property type="molecule type" value="Genomic_DNA"/>
</dbReference>
<name>A0A0D2HVI2_CLAB1</name>
<dbReference type="RefSeq" id="XP_016615203.1">
    <property type="nucleotide sequence ID" value="XM_016768816.1"/>
</dbReference>
<dbReference type="Proteomes" id="UP000053789">
    <property type="component" value="Unassembled WGS sequence"/>
</dbReference>
<dbReference type="PANTHER" id="PTHR10622:SF10">
    <property type="entry name" value="HET DOMAIN-CONTAINING PROTEIN"/>
    <property type="match status" value="1"/>
</dbReference>
<dbReference type="PANTHER" id="PTHR10622">
    <property type="entry name" value="HET DOMAIN-CONTAINING PROTEIN"/>
    <property type="match status" value="1"/>
</dbReference>
<reference evidence="1" key="1">
    <citation type="submission" date="2015-01" db="EMBL/GenBank/DDBJ databases">
        <title>The Genome Sequence of Cladophialophora bantiana CBS 173.52.</title>
        <authorList>
            <consortium name="The Broad Institute Genomics Platform"/>
            <person name="Cuomo C."/>
            <person name="de Hoog S."/>
            <person name="Gorbushina A."/>
            <person name="Stielow B."/>
            <person name="Teixiera M."/>
            <person name="Abouelleil A."/>
            <person name="Chapman S.B."/>
            <person name="Priest M."/>
            <person name="Young S.K."/>
            <person name="Wortman J."/>
            <person name="Nusbaum C."/>
            <person name="Birren B."/>
        </authorList>
    </citation>
    <scope>NUCLEOTIDE SEQUENCE [LARGE SCALE GENOMIC DNA]</scope>
    <source>
        <strain evidence="1">CBS 173.52</strain>
    </source>
</reference>
<keyword evidence="2" id="KW-1185">Reference proteome</keyword>
<dbReference type="AlphaFoldDB" id="A0A0D2HVI2"/>
<evidence type="ECO:0000313" key="1">
    <source>
        <dbReference type="EMBL" id="KIW88534.1"/>
    </source>
</evidence>
<sequence length="211" mass="23964">MVQLPEAINSMFDWYRKAARCYAYLSDVSSQPLSSDQDSSTNTALQVSGTKTHSVQVDGLPAAGHCRSFLPQLLPSFFSENGSLLGTEATLSRLVSDIEGISRRALHGRLFSDFDVETRFAWAMNRDPWRQEDQVYCLLGNFGVRMKPHYGKGMESAIVRLRRKIDWSNDIPQDSELDGTEPAWLPYVPPKMCRTEYLSFKVQVQTKFKDI</sequence>
<proteinExistence type="predicted"/>
<dbReference type="HOGENOM" id="CLU_1304734_0_0_1"/>
<dbReference type="OrthoDB" id="674604at2759"/>
<protein>
    <submittedName>
        <fullName evidence="1">Uncharacterized protein</fullName>
    </submittedName>
</protein>